<evidence type="ECO:0000256" key="1">
    <source>
        <dbReference type="ARBA" id="ARBA00008324"/>
    </source>
</evidence>
<keyword evidence="2" id="KW-0378">Hydrolase</keyword>
<dbReference type="CDD" id="cd03443">
    <property type="entry name" value="PaaI_thioesterase"/>
    <property type="match status" value="1"/>
</dbReference>
<protein>
    <recommendedName>
        <fullName evidence="3">Thioesterase domain-containing protein</fullName>
    </recommendedName>
</protein>
<dbReference type="GO" id="GO:0047617">
    <property type="term" value="F:fatty acyl-CoA hydrolase activity"/>
    <property type="evidence" value="ECO:0007669"/>
    <property type="project" value="InterPro"/>
</dbReference>
<keyword evidence="5" id="KW-1185">Reference proteome</keyword>
<dbReference type="Pfam" id="PF03061">
    <property type="entry name" value="4HBT"/>
    <property type="match status" value="1"/>
</dbReference>
<proteinExistence type="inferred from homology"/>
<accession>A0AAE0WJ15</accession>
<dbReference type="Proteomes" id="UP001274830">
    <property type="component" value="Unassembled WGS sequence"/>
</dbReference>
<gene>
    <name evidence="4" type="ORF">LTR78_008246</name>
</gene>
<dbReference type="PANTHER" id="PTHR21660">
    <property type="entry name" value="THIOESTERASE SUPERFAMILY MEMBER-RELATED"/>
    <property type="match status" value="1"/>
</dbReference>
<name>A0AAE0WJ15_9PEZI</name>
<evidence type="ECO:0000313" key="5">
    <source>
        <dbReference type="Proteomes" id="UP001274830"/>
    </source>
</evidence>
<reference evidence="4" key="1">
    <citation type="submission" date="2023-07" db="EMBL/GenBank/DDBJ databases">
        <title>Black Yeasts Isolated from many extreme environments.</title>
        <authorList>
            <person name="Coleine C."/>
            <person name="Stajich J.E."/>
            <person name="Selbmann L."/>
        </authorList>
    </citation>
    <scope>NUCLEOTIDE SEQUENCE</scope>
    <source>
        <strain evidence="4">CCFEE 5485</strain>
    </source>
</reference>
<evidence type="ECO:0000313" key="4">
    <source>
        <dbReference type="EMBL" id="KAK3671880.1"/>
    </source>
</evidence>
<dbReference type="InterPro" id="IPR029069">
    <property type="entry name" value="HotDog_dom_sf"/>
</dbReference>
<dbReference type="InterPro" id="IPR006683">
    <property type="entry name" value="Thioestr_dom"/>
</dbReference>
<organism evidence="4 5">
    <name type="scientific">Recurvomyces mirabilis</name>
    <dbReference type="NCBI Taxonomy" id="574656"/>
    <lineage>
        <taxon>Eukaryota</taxon>
        <taxon>Fungi</taxon>
        <taxon>Dikarya</taxon>
        <taxon>Ascomycota</taxon>
        <taxon>Pezizomycotina</taxon>
        <taxon>Dothideomycetes</taxon>
        <taxon>Dothideomycetidae</taxon>
        <taxon>Mycosphaerellales</taxon>
        <taxon>Teratosphaeriaceae</taxon>
        <taxon>Recurvomyces</taxon>
    </lineage>
</organism>
<evidence type="ECO:0000256" key="2">
    <source>
        <dbReference type="ARBA" id="ARBA00022801"/>
    </source>
</evidence>
<dbReference type="PANTHER" id="PTHR21660:SF1">
    <property type="entry name" value="ACYL-COENZYME A THIOESTERASE 13"/>
    <property type="match status" value="1"/>
</dbReference>
<dbReference type="EMBL" id="JAUTXT010000038">
    <property type="protein sequence ID" value="KAK3671880.1"/>
    <property type="molecule type" value="Genomic_DNA"/>
</dbReference>
<sequence>MVARIHGHLPRELVEKFASLSPEERINALMANKVPDDQRLVSKFMEQECKLREVKILSPKQALVTFAFKVSRFYCNGSGNLHGGSQSAFFDVCTSIALMSIGKPGFWLNGGVSRTLNVTYLRPAPEGDDLIMECEIVSMGKSLALLKARLKRESDGALISTCDHDKAFVPTKPGWKL</sequence>
<feature type="domain" description="Thioesterase" evidence="3">
    <location>
        <begin position="79"/>
        <end position="156"/>
    </location>
</feature>
<comment type="caution">
    <text evidence="4">The sequence shown here is derived from an EMBL/GenBank/DDBJ whole genome shotgun (WGS) entry which is preliminary data.</text>
</comment>
<dbReference type="AlphaFoldDB" id="A0AAE0WJ15"/>
<evidence type="ECO:0000259" key="3">
    <source>
        <dbReference type="Pfam" id="PF03061"/>
    </source>
</evidence>
<dbReference type="Gene3D" id="3.10.129.10">
    <property type="entry name" value="Hotdog Thioesterase"/>
    <property type="match status" value="1"/>
</dbReference>
<comment type="similarity">
    <text evidence="1">Belongs to the thioesterase PaaI family.</text>
</comment>
<dbReference type="SUPFAM" id="SSF54637">
    <property type="entry name" value="Thioesterase/thiol ester dehydrase-isomerase"/>
    <property type="match status" value="1"/>
</dbReference>
<dbReference type="InterPro" id="IPR039298">
    <property type="entry name" value="ACOT13"/>
</dbReference>